<evidence type="ECO:0000313" key="3">
    <source>
        <dbReference type="Proteomes" id="UP001066276"/>
    </source>
</evidence>
<dbReference type="AlphaFoldDB" id="A0AAV7MEB3"/>
<feature type="compositionally biased region" description="Basic residues" evidence="1">
    <location>
        <begin position="69"/>
        <end position="80"/>
    </location>
</feature>
<sequence length="80" mass="8587">MSHEASVEAAGHVAGKTKEFKAAESKNSSVKQSDWKQSAPEVEGGFRTPVAEAQRSGSRKAPIVTASRGNKKHPVQRKQT</sequence>
<dbReference type="EMBL" id="JANPWB010000014">
    <property type="protein sequence ID" value="KAJ1101459.1"/>
    <property type="molecule type" value="Genomic_DNA"/>
</dbReference>
<name>A0AAV7MEB3_PLEWA</name>
<reference evidence="2" key="1">
    <citation type="journal article" date="2022" name="bioRxiv">
        <title>Sequencing and chromosome-scale assembly of the giantPleurodeles waltlgenome.</title>
        <authorList>
            <person name="Brown T."/>
            <person name="Elewa A."/>
            <person name="Iarovenko S."/>
            <person name="Subramanian E."/>
            <person name="Araus A.J."/>
            <person name="Petzold A."/>
            <person name="Susuki M."/>
            <person name="Suzuki K.-i.T."/>
            <person name="Hayashi T."/>
            <person name="Toyoda A."/>
            <person name="Oliveira C."/>
            <person name="Osipova E."/>
            <person name="Leigh N.D."/>
            <person name="Simon A."/>
            <person name="Yun M.H."/>
        </authorList>
    </citation>
    <scope>NUCLEOTIDE SEQUENCE</scope>
    <source>
        <strain evidence="2">20211129_DDA</strain>
        <tissue evidence="2">Liver</tissue>
    </source>
</reference>
<proteinExistence type="predicted"/>
<feature type="region of interest" description="Disordered" evidence="1">
    <location>
        <begin position="1"/>
        <end position="80"/>
    </location>
</feature>
<accession>A0AAV7MEB3</accession>
<comment type="caution">
    <text evidence="2">The sequence shown here is derived from an EMBL/GenBank/DDBJ whole genome shotgun (WGS) entry which is preliminary data.</text>
</comment>
<evidence type="ECO:0000256" key="1">
    <source>
        <dbReference type="SAM" id="MobiDB-lite"/>
    </source>
</evidence>
<protein>
    <submittedName>
        <fullName evidence="2">Uncharacterized protein</fullName>
    </submittedName>
</protein>
<feature type="compositionally biased region" description="Polar residues" evidence="1">
    <location>
        <begin position="25"/>
        <end position="36"/>
    </location>
</feature>
<keyword evidence="3" id="KW-1185">Reference proteome</keyword>
<evidence type="ECO:0000313" key="2">
    <source>
        <dbReference type="EMBL" id="KAJ1101459.1"/>
    </source>
</evidence>
<organism evidence="2 3">
    <name type="scientific">Pleurodeles waltl</name>
    <name type="common">Iberian ribbed newt</name>
    <dbReference type="NCBI Taxonomy" id="8319"/>
    <lineage>
        <taxon>Eukaryota</taxon>
        <taxon>Metazoa</taxon>
        <taxon>Chordata</taxon>
        <taxon>Craniata</taxon>
        <taxon>Vertebrata</taxon>
        <taxon>Euteleostomi</taxon>
        <taxon>Amphibia</taxon>
        <taxon>Batrachia</taxon>
        <taxon>Caudata</taxon>
        <taxon>Salamandroidea</taxon>
        <taxon>Salamandridae</taxon>
        <taxon>Pleurodelinae</taxon>
        <taxon>Pleurodeles</taxon>
    </lineage>
</organism>
<dbReference type="Proteomes" id="UP001066276">
    <property type="component" value="Chromosome 10"/>
</dbReference>
<gene>
    <name evidence="2" type="ORF">NDU88_006527</name>
</gene>